<gene>
    <name evidence="4" type="ORF">Sradi_0914800</name>
</gene>
<feature type="region of interest" description="Disordered" evidence="1">
    <location>
        <begin position="482"/>
        <end position="511"/>
    </location>
</feature>
<evidence type="ECO:0000259" key="3">
    <source>
        <dbReference type="Pfam" id="PF13960"/>
    </source>
</evidence>
<feature type="compositionally biased region" description="Acidic residues" evidence="1">
    <location>
        <begin position="488"/>
        <end position="511"/>
    </location>
</feature>
<dbReference type="InterPro" id="IPR025312">
    <property type="entry name" value="DUF4216"/>
</dbReference>
<evidence type="ECO:0008006" key="5">
    <source>
        <dbReference type="Google" id="ProtNLM"/>
    </source>
</evidence>
<dbReference type="PANTHER" id="PTHR48258:SF4">
    <property type="entry name" value="DUF4216 DOMAIN-CONTAINING PROTEIN"/>
    <property type="match status" value="1"/>
</dbReference>
<dbReference type="Pfam" id="PF13952">
    <property type="entry name" value="DUF4216"/>
    <property type="match status" value="1"/>
</dbReference>
<dbReference type="EMBL" id="JACGWJ010000004">
    <property type="protein sequence ID" value="KAL0423800.1"/>
    <property type="molecule type" value="Genomic_DNA"/>
</dbReference>
<feature type="domain" description="DUF4218" evidence="3">
    <location>
        <begin position="172"/>
        <end position="234"/>
    </location>
</feature>
<dbReference type="Pfam" id="PF13960">
    <property type="entry name" value="DUF4218"/>
    <property type="match status" value="1"/>
</dbReference>
<name>A0AAW2V426_SESRA</name>
<dbReference type="AlphaFoldDB" id="A0AAW2V426"/>
<protein>
    <recommendedName>
        <fullName evidence="5">DUF4216 domain-containing protein</fullName>
    </recommendedName>
</protein>
<dbReference type="InterPro" id="IPR025452">
    <property type="entry name" value="DUF4218"/>
</dbReference>
<reference evidence="4" key="1">
    <citation type="submission" date="2020-06" db="EMBL/GenBank/DDBJ databases">
        <authorList>
            <person name="Li T."/>
            <person name="Hu X."/>
            <person name="Zhang T."/>
            <person name="Song X."/>
            <person name="Zhang H."/>
            <person name="Dai N."/>
            <person name="Sheng W."/>
            <person name="Hou X."/>
            <person name="Wei L."/>
        </authorList>
    </citation>
    <scope>NUCLEOTIDE SEQUENCE</scope>
    <source>
        <strain evidence="4">G02</strain>
        <tissue evidence="4">Leaf</tissue>
    </source>
</reference>
<reference evidence="4" key="2">
    <citation type="journal article" date="2024" name="Plant">
        <title>Genomic evolution and insights into agronomic trait innovations of Sesamum species.</title>
        <authorList>
            <person name="Miao H."/>
            <person name="Wang L."/>
            <person name="Qu L."/>
            <person name="Liu H."/>
            <person name="Sun Y."/>
            <person name="Le M."/>
            <person name="Wang Q."/>
            <person name="Wei S."/>
            <person name="Zheng Y."/>
            <person name="Lin W."/>
            <person name="Duan Y."/>
            <person name="Cao H."/>
            <person name="Xiong S."/>
            <person name="Wang X."/>
            <person name="Wei L."/>
            <person name="Li C."/>
            <person name="Ma Q."/>
            <person name="Ju M."/>
            <person name="Zhao R."/>
            <person name="Li G."/>
            <person name="Mu C."/>
            <person name="Tian Q."/>
            <person name="Mei H."/>
            <person name="Zhang T."/>
            <person name="Gao T."/>
            <person name="Zhang H."/>
        </authorList>
    </citation>
    <scope>NUCLEOTIDE SEQUENCE</scope>
    <source>
        <strain evidence="4">G02</strain>
    </source>
</reference>
<evidence type="ECO:0000256" key="1">
    <source>
        <dbReference type="SAM" id="MobiDB-lite"/>
    </source>
</evidence>
<organism evidence="4">
    <name type="scientific">Sesamum radiatum</name>
    <name type="common">Black benniseed</name>
    <dbReference type="NCBI Taxonomy" id="300843"/>
    <lineage>
        <taxon>Eukaryota</taxon>
        <taxon>Viridiplantae</taxon>
        <taxon>Streptophyta</taxon>
        <taxon>Embryophyta</taxon>
        <taxon>Tracheophyta</taxon>
        <taxon>Spermatophyta</taxon>
        <taxon>Magnoliopsida</taxon>
        <taxon>eudicotyledons</taxon>
        <taxon>Gunneridae</taxon>
        <taxon>Pentapetalae</taxon>
        <taxon>asterids</taxon>
        <taxon>lamiids</taxon>
        <taxon>Lamiales</taxon>
        <taxon>Pedaliaceae</taxon>
        <taxon>Sesamum</taxon>
    </lineage>
</organism>
<accession>A0AAW2V426</accession>
<proteinExistence type="predicted"/>
<evidence type="ECO:0000313" key="4">
    <source>
        <dbReference type="EMBL" id="KAL0423800.1"/>
    </source>
</evidence>
<dbReference type="PANTHER" id="PTHR48258">
    <property type="entry name" value="DUF4218 DOMAIN-CONTAINING PROTEIN-RELATED"/>
    <property type="match status" value="1"/>
</dbReference>
<sequence length="511" mass="60737">MKLHLDQMGEEVWHSVHYFKSAIEDPVSYPPGYGTEHKWTKRSIFWDLPYWTTNMIRHNLDVMHIEKNVFDNIFNTVMNIKGKTKDNLNARKDVEIICDRPEIADSGDRLGKMTKVVYTLYRDQKRKIFEWIKALRFPDGYTSNLRRCIDLNELKLHGMKSHDCHVFMERLIPMAFREMLPEFVWNALTEKKVKNKAAIEASICEAYIVEEISKFTTHYFEPGVACKKRRPGRNNDGLNNKKIQHMYIFNHPGRPHGASKMRGFLQDLYEWYDADTIDIDSIVAMQFLPWLKTYVTYPSNRVIDPILKMLAWGQSQRVLTWPAYFFHTLTHGEEMSTMNSGVCVRSSSYSDSNTDFFGWLEEVIQFEYEFEHLNMHVVLFKCRWIDPIKGVKIHPKYHLVDVHQKRLYQKNELFILVQEAIRVYYTQYPSLRKDKIDWIVVCRTKARRTVESRWIETEFQEDEVEFVPIVTTENEIQPLHDINGIANDIEEEEEEEEDSSNEDEDDDDDYY</sequence>
<feature type="domain" description="DUF4216" evidence="2">
    <location>
        <begin position="365"/>
        <end position="441"/>
    </location>
</feature>
<comment type="caution">
    <text evidence="4">The sequence shown here is derived from an EMBL/GenBank/DDBJ whole genome shotgun (WGS) entry which is preliminary data.</text>
</comment>
<evidence type="ECO:0000259" key="2">
    <source>
        <dbReference type="Pfam" id="PF13952"/>
    </source>
</evidence>